<dbReference type="AlphaFoldDB" id="A0A1F6FJ92"/>
<feature type="chain" id="PRO_5009524379" description="Peptidase C39-like domain-containing protein" evidence="1">
    <location>
        <begin position="24"/>
        <end position="214"/>
    </location>
</feature>
<dbReference type="EMBL" id="MFMS01000004">
    <property type="protein sequence ID" value="OGG85916.1"/>
    <property type="molecule type" value="Genomic_DNA"/>
</dbReference>
<dbReference type="InterPro" id="IPR010319">
    <property type="entry name" value="Transglutaminase-like_Cys_pept"/>
</dbReference>
<dbReference type="Pfam" id="PF06035">
    <property type="entry name" value="Peptidase_C93"/>
    <property type="match status" value="1"/>
</dbReference>
<name>A0A1F6FJ92_9BACT</name>
<protein>
    <recommendedName>
        <fullName evidence="4">Peptidase C39-like domain-containing protein</fullName>
    </recommendedName>
</protein>
<sequence length="214" mass="24360">MTGLSRFISIVAFFTISSWPAHAGEWWNHPLAGETSQMSIPGTEFTPPDWLRPCPLLADASGDNLVGQCMEVQATSQKTDRSALSIPYNVLLLQHMERINREVNSSEGDMLKAALEKRRLLIESGWPRSALLLAYCETDREDNVTEHVVLVARFKRGDVVFDGKMLEMLPWQFSPHRFYGIESPLEPTKWLAVEDIRDDPIERSIEWSCSIEHC</sequence>
<dbReference type="Proteomes" id="UP000177395">
    <property type="component" value="Unassembled WGS sequence"/>
</dbReference>
<proteinExistence type="predicted"/>
<evidence type="ECO:0008006" key="4">
    <source>
        <dbReference type="Google" id="ProtNLM"/>
    </source>
</evidence>
<gene>
    <name evidence="2" type="ORF">A2392_00710</name>
</gene>
<organism evidence="2 3">
    <name type="scientific">Candidatus Kaiserbacteria bacterium RIFOXYB1_FULL_46_14</name>
    <dbReference type="NCBI Taxonomy" id="1798531"/>
    <lineage>
        <taxon>Bacteria</taxon>
        <taxon>Candidatus Kaiseribacteriota</taxon>
    </lineage>
</organism>
<comment type="caution">
    <text evidence="2">The sequence shown here is derived from an EMBL/GenBank/DDBJ whole genome shotgun (WGS) entry which is preliminary data.</text>
</comment>
<reference evidence="2 3" key="1">
    <citation type="journal article" date="2016" name="Nat. Commun.">
        <title>Thousands of microbial genomes shed light on interconnected biogeochemical processes in an aquifer system.</title>
        <authorList>
            <person name="Anantharaman K."/>
            <person name="Brown C.T."/>
            <person name="Hug L.A."/>
            <person name="Sharon I."/>
            <person name="Castelle C.J."/>
            <person name="Probst A.J."/>
            <person name="Thomas B.C."/>
            <person name="Singh A."/>
            <person name="Wilkins M.J."/>
            <person name="Karaoz U."/>
            <person name="Brodie E.L."/>
            <person name="Williams K.H."/>
            <person name="Hubbard S.S."/>
            <person name="Banfield J.F."/>
        </authorList>
    </citation>
    <scope>NUCLEOTIDE SEQUENCE [LARGE SCALE GENOMIC DNA]</scope>
</reference>
<dbReference type="Gene3D" id="3.10.620.30">
    <property type="match status" value="1"/>
</dbReference>
<accession>A0A1F6FJ92</accession>
<evidence type="ECO:0000313" key="2">
    <source>
        <dbReference type="EMBL" id="OGG85916.1"/>
    </source>
</evidence>
<evidence type="ECO:0000313" key="3">
    <source>
        <dbReference type="Proteomes" id="UP000177395"/>
    </source>
</evidence>
<evidence type="ECO:0000256" key="1">
    <source>
        <dbReference type="SAM" id="SignalP"/>
    </source>
</evidence>
<keyword evidence="1" id="KW-0732">Signal</keyword>
<dbReference type="STRING" id="1798531.A2392_00710"/>
<feature type="signal peptide" evidence="1">
    <location>
        <begin position="1"/>
        <end position="23"/>
    </location>
</feature>